<sequence length="182" mass="19917">MELMEARRPASGHADRILKVNHAGEHGAVNIYAGQRLVARFTARRMLGELAEFHAHERKHRGIFQAELERRGVRRCRSYLLCGVGGYALGVITALLGSRAIAATTVAVEQVVLRHLEQQLEELGGSDPAACDAIRSIVEEERLHHDRSVGHLQGREMGMGLRVLALGVEGCTEGVIALGMRL</sequence>
<evidence type="ECO:0000256" key="5">
    <source>
        <dbReference type="ARBA" id="ARBA00023004"/>
    </source>
</evidence>
<evidence type="ECO:0000256" key="7">
    <source>
        <dbReference type="ARBA" id="ARBA00023136"/>
    </source>
</evidence>
<dbReference type="GO" id="GO:0046872">
    <property type="term" value="F:metal ion binding"/>
    <property type="evidence" value="ECO:0007669"/>
    <property type="project" value="UniProtKB-KW"/>
</dbReference>
<keyword evidence="7" id="KW-0472">Membrane</keyword>
<evidence type="ECO:0000256" key="6">
    <source>
        <dbReference type="ARBA" id="ARBA00023033"/>
    </source>
</evidence>
<dbReference type="EMBL" id="CP013729">
    <property type="protein sequence ID" value="ALV07388.1"/>
    <property type="molecule type" value="Genomic_DNA"/>
</dbReference>
<keyword evidence="6" id="KW-0503">Monooxygenase</keyword>
<dbReference type="STRING" id="76731.RD2015_2926"/>
<dbReference type="InterPro" id="IPR009078">
    <property type="entry name" value="Ferritin-like_SF"/>
</dbReference>
<dbReference type="PATRIC" id="fig|76731.3.peg.2997"/>
<dbReference type="AlphaFoldDB" id="A0A0U3MIK4"/>
<proteinExistence type="predicted"/>
<dbReference type="PANTHER" id="PTHR11237">
    <property type="entry name" value="COENZYME Q10 BIOSYNTHESIS PROTEIN 7"/>
    <property type="match status" value="1"/>
</dbReference>
<name>A0A0U3MIK4_9BURK</name>
<dbReference type="GO" id="GO:0008682">
    <property type="term" value="F:3-demethoxyubiquinol 3-hydroxylase activity"/>
    <property type="evidence" value="ECO:0007669"/>
    <property type="project" value="TreeGrafter"/>
</dbReference>
<dbReference type="Proteomes" id="UP000060699">
    <property type="component" value="Chromosome"/>
</dbReference>
<gene>
    <name evidence="8" type="ORF">RD2015_2926</name>
</gene>
<evidence type="ECO:0000256" key="1">
    <source>
        <dbReference type="ARBA" id="ARBA00004749"/>
    </source>
</evidence>
<keyword evidence="8" id="KW-0830">Ubiquinone</keyword>
<dbReference type="KEGG" id="rdp:RD2015_2926"/>
<dbReference type="GO" id="GO:0006744">
    <property type="term" value="P:ubiquinone biosynthetic process"/>
    <property type="evidence" value="ECO:0007669"/>
    <property type="project" value="UniProtKB-KW"/>
</dbReference>
<keyword evidence="9" id="KW-1185">Reference proteome</keyword>
<dbReference type="InterPro" id="IPR011566">
    <property type="entry name" value="Ubq_synth_Coq7"/>
</dbReference>
<keyword evidence="3" id="KW-0479">Metal-binding</keyword>
<organism evidence="8 9">
    <name type="scientific">Roseateles depolymerans</name>
    <dbReference type="NCBI Taxonomy" id="76731"/>
    <lineage>
        <taxon>Bacteria</taxon>
        <taxon>Pseudomonadati</taxon>
        <taxon>Pseudomonadota</taxon>
        <taxon>Betaproteobacteria</taxon>
        <taxon>Burkholderiales</taxon>
        <taxon>Sphaerotilaceae</taxon>
        <taxon>Roseateles</taxon>
    </lineage>
</organism>
<keyword evidence="2" id="KW-0831">Ubiquinone biosynthesis</keyword>
<evidence type="ECO:0000256" key="3">
    <source>
        <dbReference type="ARBA" id="ARBA00022723"/>
    </source>
</evidence>
<evidence type="ECO:0000313" key="9">
    <source>
        <dbReference type="Proteomes" id="UP000060699"/>
    </source>
</evidence>
<evidence type="ECO:0000256" key="4">
    <source>
        <dbReference type="ARBA" id="ARBA00023002"/>
    </source>
</evidence>
<accession>A0A0U3MIK4</accession>
<keyword evidence="4" id="KW-0560">Oxidoreductase</keyword>
<reference evidence="8 9" key="1">
    <citation type="submission" date="2015-12" db="EMBL/GenBank/DDBJ databases">
        <title>Complete genome of Roseateles depolymerans KCTC 42856.</title>
        <authorList>
            <person name="Kim K.M."/>
        </authorList>
    </citation>
    <scope>NUCLEOTIDE SEQUENCE [LARGE SCALE GENOMIC DNA]</scope>
    <source>
        <strain evidence="8 9">KCTC 42856</strain>
    </source>
</reference>
<dbReference type="PANTHER" id="PTHR11237:SF4">
    <property type="entry name" value="5-DEMETHOXYUBIQUINONE HYDROXYLASE, MITOCHONDRIAL"/>
    <property type="match status" value="1"/>
</dbReference>
<keyword evidence="5" id="KW-0408">Iron</keyword>
<dbReference type="Pfam" id="PF03232">
    <property type="entry name" value="COQ7"/>
    <property type="match status" value="1"/>
</dbReference>
<dbReference type="SUPFAM" id="SSF47240">
    <property type="entry name" value="Ferritin-like"/>
    <property type="match status" value="1"/>
</dbReference>
<comment type="pathway">
    <text evidence="1">Cofactor biosynthesis; ubiquinone biosynthesis.</text>
</comment>
<evidence type="ECO:0000313" key="8">
    <source>
        <dbReference type="EMBL" id="ALV07388.1"/>
    </source>
</evidence>
<evidence type="ECO:0000256" key="2">
    <source>
        <dbReference type="ARBA" id="ARBA00022688"/>
    </source>
</evidence>
<dbReference type="RefSeq" id="WP_232309787.1">
    <property type="nucleotide sequence ID" value="NZ_CP013729.1"/>
</dbReference>
<protein>
    <submittedName>
        <fullName evidence="8">Ubiquinone biosynthesis protein UbiB</fullName>
    </submittedName>
</protein>